<dbReference type="PANTHER" id="PTHR38402:SF1">
    <property type="entry name" value="MITOCHONDRIAL OUTER MEMBRANE PROTEIN OM14"/>
    <property type="match status" value="1"/>
</dbReference>
<keyword evidence="4" id="KW-1185">Reference proteome</keyword>
<dbReference type="EMBL" id="JAJTJA010000001">
    <property type="protein sequence ID" value="KAH8705953.1"/>
    <property type="molecule type" value="Genomic_DNA"/>
</dbReference>
<feature type="transmembrane region" description="Helical" evidence="2">
    <location>
        <begin position="100"/>
        <end position="120"/>
    </location>
</feature>
<name>A0AAD4L4X2_9EURO</name>
<dbReference type="GeneID" id="70245284"/>
<sequence length="163" mass="17347">MSYASAAAKGGPQPPEEARAPAPPEIVKTESVSTASLVDVDAPSVQSVHSDFLNQEVKTTTQAERLEREAEEALARSKASASKKGKAKAKSIRDNAENPVYIGNAVIIAAVSAGLGYGAYRKHTEGRLSWEVAGIWAGAVGLFAGVDYFVSKWLIQNKYPKKD</sequence>
<keyword evidence="2" id="KW-1133">Transmembrane helix</keyword>
<accession>A0AAD4L4X2</accession>
<gene>
    <name evidence="3" type="ORF">BGW36DRAFT_368466</name>
</gene>
<feature type="compositionally biased region" description="Basic and acidic residues" evidence="1">
    <location>
        <begin position="64"/>
        <end position="75"/>
    </location>
</feature>
<dbReference type="GO" id="GO:0005741">
    <property type="term" value="C:mitochondrial outer membrane"/>
    <property type="evidence" value="ECO:0007669"/>
    <property type="project" value="InterPro"/>
</dbReference>
<feature type="region of interest" description="Disordered" evidence="1">
    <location>
        <begin position="60"/>
        <end position="92"/>
    </location>
</feature>
<evidence type="ECO:0000313" key="4">
    <source>
        <dbReference type="Proteomes" id="UP001201262"/>
    </source>
</evidence>
<dbReference type="AlphaFoldDB" id="A0AAD4L4X2"/>
<dbReference type="PANTHER" id="PTHR38402">
    <property type="entry name" value="MITOCHONDRIAL OUTER MEMBRANE PROTEIN OM14"/>
    <property type="match status" value="1"/>
</dbReference>
<evidence type="ECO:0000256" key="2">
    <source>
        <dbReference type="SAM" id="Phobius"/>
    </source>
</evidence>
<organism evidence="3 4">
    <name type="scientific">Talaromyces proteolyticus</name>
    <dbReference type="NCBI Taxonomy" id="1131652"/>
    <lineage>
        <taxon>Eukaryota</taxon>
        <taxon>Fungi</taxon>
        <taxon>Dikarya</taxon>
        <taxon>Ascomycota</taxon>
        <taxon>Pezizomycotina</taxon>
        <taxon>Eurotiomycetes</taxon>
        <taxon>Eurotiomycetidae</taxon>
        <taxon>Eurotiales</taxon>
        <taxon>Trichocomaceae</taxon>
        <taxon>Talaromyces</taxon>
        <taxon>Talaromyces sect. Bacilispori</taxon>
    </lineage>
</organism>
<evidence type="ECO:0000256" key="1">
    <source>
        <dbReference type="SAM" id="MobiDB-lite"/>
    </source>
</evidence>
<reference evidence="3" key="1">
    <citation type="submission" date="2021-12" db="EMBL/GenBank/DDBJ databases">
        <title>Convergent genome expansion in fungi linked to evolution of root-endophyte symbiosis.</title>
        <authorList>
            <consortium name="DOE Joint Genome Institute"/>
            <person name="Ke Y.-H."/>
            <person name="Bonito G."/>
            <person name="Liao H.-L."/>
            <person name="Looney B."/>
            <person name="Rojas-Flechas A."/>
            <person name="Nash J."/>
            <person name="Hameed K."/>
            <person name="Schadt C."/>
            <person name="Martin F."/>
            <person name="Crous P.W."/>
            <person name="Miettinen O."/>
            <person name="Magnuson J.K."/>
            <person name="Labbe J."/>
            <person name="Jacobson D."/>
            <person name="Doktycz M.J."/>
            <person name="Veneault-Fourrey C."/>
            <person name="Kuo A."/>
            <person name="Mondo S."/>
            <person name="Calhoun S."/>
            <person name="Riley R."/>
            <person name="Ohm R."/>
            <person name="LaButti K."/>
            <person name="Andreopoulos B."/>
            <person name="Pangilinan J."/>
            <person name="Nolan M."/>
            <person name="Tritt A."/>
            <person name="Clum A."/>
            <person name="Lipzen A."/>
            <person name="Daum C."/>
            <person name="Barry K."/>
            <person name="Grigoriev I.V."/>
            <person name="Vilgalys R."/>
        </authorList>
    </citation>
    <scope>NUCLEOTIDE SEQUENCE</scope>
    <source>
        <strain evidence="3">PMI_201</strain>
    </source>
</reference>
<keyword evidence="2" id="KW-0472">Membrane</keyword>
<evidence type="ECO:0008006" key="5">
    <source>
        <dbReference type="Google" id="ProtNLM"/>
    </source>
</evidence>
<dbReference type="GO" id="GO:0006626">
    <property type="term" value="P:protein targeting to mitochondrion"/>
    <property type="evidence" value="ECO:0007669"/>
    <property type="project" value="TreeGrafter"/>
</dbReference>
<feature type="transmembrane region" description="Helical" evidence="2">
    <location>
        <begin position="132"/>
        <end position="155"/>
    </location>
</feature>
<proteinExistence type="predicted"/>
<evidence type="ECO:0000313" key="3">
    <source>
        <dbReference type="EMBL" id="KAH8705953.1"/>
    </source>
</evidence>
<dbReference type="RefSeq" id="XP_046078574.1">
    <property type="nucleotide sequence ID" value="XM_046214997.1"/>
</dbReference>
<feature type="region of interest" description="Disordered" evidence="1">
    <location>
        <begin position="1"/>
        <end position="27"/>
    </location>
</feature>
<keyword evidence="2" id="KW-0812">Transmembrane</keyword>
<protein>
    <recommendedName>
        <fullName evidence="5">Mitochondrial outer membrane protein OM14 C-terminal domain-containing protein</fullName>
    </recommendedName>
</protein>
<dbReference type="InterPro" id="IPR039454">
    <property type="entry name" value="OM14"/>
</dbReference>
<dbReference type="Proteomes" id="UP001201262">
    <property type="component" value="Unassembled WGS sequence"/>
</dbReference>
<comment type="caution">
    <text evidence="3">The sequence shown here is derived from an EMBL/GenBank/DDBJ whole genome shotgun (WGS) entry which is preliminary data.</text>
</comment>
<dbReference type="GO" id="GO:1990593">
    <property type="term" value="F:nascent polypeptide-associated complex binding"/>
    <property type="evidence" value="ECO:0007669"/>
    <property type="project" value="InterPro"/>
</dbReference>
<feature type="compositionally biased region" description="Basic residues" evidence="1">
    <location>
        <begin position="81"/>
        <end position="90"/>
    </location>
</feature>